<feature type="domain" description="Phosphoadenosine phosphosulphate reductase" evidence="13">
    <location>
        <begin position="105"/>
        <end position="184"/>
    </location>
</feature>
<evidence type="ECO:0000256" key="8">
    <source>
        <dbReference type="ARBA" id="ARBA00022827"/>
    </source>
</evidence>
<evidence type="ECO:0000256" key="6">
    <source>
        <dbReference type="ARBA" id="ARBA00022695"/>
    </source>
</evidence>
<keyword evidence="4" id="KW-0288">FMN</keyword>
<name>T1YTI5_9TRYP</name>
<reference evidence="14" key="1">
    <citation type="journal article" date="2013" name="PLoS ONE">
        <title>Biosynthesis of vitamins and cofactors in bacterium-harbouring trypanosomatids depends on the symbiotic association as revealed by genomic analyses.</title>
        <authorList>
            <person name="Klein C.C."/>
            <person name="Alves J.M."/>
            <person name="Serrano M.G."/>
            <person name="Buck G.A."/>
            <person name="Vasconcelos A.T."/>
            <person name="Sagot M.F."/>
            <person name="Teixeira M.M."/>
            <person name="Camargo E.P."/>
            <person name="Motta M.C."/>
        </authorList>
    </citation>
    <scope>NUCLEOTIDE SEQUENCE</scope>
    <source>
        <strain evidence="14">TCC036E</strain>
    </source>
</reference>
<dbReference type="InterPro" id="IPR002500">
    <property type="entry name" value="PAPS_reduct_dom"/>
</dbReference>
<keyword evidence="5 14" id="KW-0808">Transferase</keyword>
<dbReference type="GO" id="GO:0005524">
    <property type="term" value="F:ATP binding"/>
    <property type="evidence" value="ECO:0007669"/>
    <property type="project" value="UniProtKB-KW"/>
</dbReference>
<evidence type="ECO:0000256" key="9">
    <source>
        <dbReference type="ARBA" id="ARBA00022840"/>
    </source>
</evidence>
<proteinExistence type="predicted"/>
<protein>
    <recommendedName>
        <fullName evidence="2">FAD synthase</fullName>
        <ecNumber evidence="2">2.7.7.2</ecNumber>
    </recommendedName>
    <alternativeName>
        <fullName evidence="10">FAD pyrophosphorylase</fullName>
    </alternativeName>
    <alternativeName>
        <fullName evidence="11">FMN adenylyltransferase</fullName>
    </alternativeName>
</protein>
<dbReference type="EMBL" id="KF160073">
    <property type="protein sequence ID" value="AGU68078.1"/>
    <property type="molecule type" value="Genomic_DNA"/>
</dbReference>
<evidence type="ECO:0000256" key="3">
    <source>
        <dbReference type="ARBA" id="ARBA00022630"/>
    </source>
</evidence>
<evidence type="ECO:0000313" key="14">
    <source>
        <dbReference type="EMBL" id="AGU68078.1"/>
    </source>
</evidence>
<evidence type="ECO:0000256" key="4">
    <source>
        <dbReference type="ARBA" id="ARBA00022643"/>
    </source>
</evidence>
<dbReference type="Gene3D" id="3.40.50.620">
    <property type="entry name" value="HUPs"/>
    <property type="match status" value="1"/>
</dbReference>
<comment type="catalytic activity">
    <reaction evidence="12">
        <text>FMN + ATP + H(+) = FAD + diphosphate</text>
        <dbReference type="Rhea" id="RHEA:17237"/>
        <dbReference type="ChEBI" id="CHEBI:15378"/>
        <dbReference type="ChEBI" id="CHEBI:30616"/>
        <dbReference type="ChEBI" id="CHEBI:33019"/>
        <dbReference type="ChEBI" id="CHEBI:57692"/>
        <dbReference type="ChEBI" id="CHEBI:58210"/>
        <dbReference type="EC" id="2.7.7.2"/>
    </reaction>
</comment>
<evidence type="ECO:0000256" key="11">
    <source>
        <dbReference type="ARBA" id="ARBA00031871"/>
    </source>
</evidence>
<evidence type="ECO:0000256" key="7">
    <source>
        <dbReference type="ARBA" id="ARBA00022741"/>
    </source>
</evidence>
<dbReference type="Pfam" id="PF01507">
    <property type="entry name" value="PAPS_reduct"/>
    <property type="match status" value="1"/>
</dbReference>
<dbReference type="PANTHER" id="PTHR23293">
    <property type="entry name" value="FAD SYNTHETASE-RELATED FMN ADENYLYLTRANSFERASE"/>
    <property type="match status" value="1"/>
</dbReference>
<organism evidence="14">
    <name type="scientific">Angomonas deanei</name>
    <dbReference type="NCBI Taxonomy" id="59799"/>
    <lineage>
        <taxon>Eukaryota</taxon>
        <taxon>Discoba</taxon>
        <taxon>Euglenozoa</taxon>
        <taxon>Kinetoplastea</taxon>
        <taxon>Metakinetoplastina</taxon>
        <taxon>Trypanosomatida</taxon>
        <taxon>Trypanosomatidae</taxon>
        <taxon>Strigomonadinae</taxon>
        <taxon>Angomonas</taxon>
    </lineage>
</organism>
<keyword evidence="8" id="KW-0274">FAD</keyword>
<keyword evidence="3" id="KW-0285">Flavoprotein</keyword>
<keyword evidence="6 14" id="KW-0548">Nucleotidyltransferase</keyword>
<accession>T1YTI5</accession>
<comment type="pathway">
    <text evidence="1">Cofactor biosynthesis; FAD biosynthesis; FAD from FMN: step 1/1.</text>
</comment>
<dbReference type="GO" id="GO:0003919">
    <property type="term" value="F:FMN adenylyltransferase activity"/>
    <property type="evidence" value="ECO:0007669"/>
    <property type="project" value="UniProtKB-EC"/>
</dbReference>
<dbReference type="PANTHER" id="PTHR23293:SF9">
    <property type="entry name" value="FAD SYNTHASE"/>
    <property type="match status" value="1"/>
</dbReference>
<evidence type="ECO:0000256" key="12">
    <source>
        <dbReference type="ARBA" id="ARBA00049494"/>
    </source>
</evidence>
<evidence type="ECO:0000256" key="5">
    <source>
        <dbReference type="ARBA" id="ARBA00022679"/>
    </source>
</evidence>
<evidence type="ECO:0000259" key="13">
    <source>
        <dbReference type="Pfam" id="PF01507"/>
    </source>
</evidence>
<dbReference type="GO" id="GO:0006747">
    <property type="term" value="P:FAD biosynthetic process"/>
    <property type="evidence" value="ECO:0007669"/>
    <property type="project" value="TreeGrafter"/>
</dbReference>
<evidence type="ECO:0000256" key="1">
    <source>
        <dbReference type="ARBA" id="ARBA00004726"/>
    </source>
</evidence>
<dbReference type="EC" id="2.7.7.2" evidence="2"/>
<evidence type="ECO:0000256" key="2">
    <source>
        <dbReference type="ARBA" id="ARBA00012393"/>
    </source>
</evidence>
<evidence type="ECO:0000256" key="10">
    <source>
        <dbReference type="ARBA" id="ARBA00031145"/>
    </source>
</evidence>
<keyword evidence="9" id="KW-0067">ATP-binding</keyword>
<dbReference type="VEuPathDB" id="TriTrypDB:ADEAN_000653700"/>
<sequence>MSGTQGYEASVSLIKKVFAQHTPEKIGVSFNAGKDSVLVVELLLNTVGREVLEKCPIFFFVEKEAEFEELTAFRREYMSLRLPGKKMLEFPAEDGLCAGLWRVKREIAIDVVFMGTRQDDPNGKYQFSDLAPTTEGWPPMLRACPLFYWTYSEVWKYTLHHHIPYCKLYDYGYTSIGSPSSTRPNDSLLLPDGTYGQAWTLVEHDRERSGRFVAGGD</sequence>
<dbReference type="SUPFAM" id="SSF52402">
    <property type="entry name" value="Adenine nucleotide alpha hydrolases-like"/>
    <property type="match status" value="1"/>
</dbReference>
<dbReference type="InterPro" id="IPR014729">
    <property type="entry name" value="Rossmann-like_a/b/a_fold"/>
</dbReference>
<dbReference type="AlphaFoldDB" id="T1YTI5"/>
<keyword evidence="7" id="KW-0547">Nucleotide-binding</keyword>